<dbReference type="OrthoDB" id="37027at10239"/>
<dbReference type="KEGG" id="vg:28801808"/>
<proteinExistence type="predicted"/>
<dbReference type="RefSeq" id="YP_009274853.1">
    <property type="nucleotide sequence ID" value="NC_030920.1"/>
</dbReference>
<accession>A0A109QIV2</accession>
<name>A0A109QIV2_9CAUD</name>
<keyword evidence="2" id="KW-1185">Reference proteome</keyword>
<protein>
    <submittedName>
        <fullName evidence="1">Uncharacterized protein</fullName>
    </submittedName>
</protein>
<dbReference type="EMBL" id="KU253712">
    <property type="protein sequence ID" value="AMB18729.1"/>
    <property type="molecule type" value="Genomic_DNA"/>
</dbReference>
<evidence type="ECO:0000313" key="2">
    <source>
        <dbReference type="Proteomes" id="UP000204502"/>
    </source>
</evidence>
<dbReference type="Proteomes" id="UP000204502">
    <property type="component" value="Segment"/>
</dbReference>
<reference evidence="1 2" key="1">
    <citation type="journal article" date="2016" name="Genome Announc.">
        <title>Complete Genome Sequence of Bacillus megaterium Bacteriophage Eldridge.</title>
        <authorList>
            <person name="Reveille A.M."/>
            <person name="Eldridge K.A."/>
            <person name="Temple L.M."/>
        </authorList>
    </citation>
    <scope>NUCLEOTIDE SEQUENCE [LARGE SCALE GENOMIC DNA]</scope>
</reference>
<sequence length="82" mass="9595">MSLYIPDITYIDEVISVKPEKGSYALIHPDKEYVRVKMIITPIYQPSEIITKVFEKKLWEKIQVNGSYGSDAAWVYKERRGK</sequence>
<dbReference type="GeneID" id="28801808"/>
<organism evidence="1 2">
    <name type="scientific">Bacillus phage Eldridge</name>
    <dbReference type="NCBI Taxonomy" id="1776293"/>
    <lineage>
        <taxon>Viruses</taxon>
        <taxon>Duplodnaviria</taxon>
        <taxon>Heunggongvirae</taxon>
        <taxon>Uroviricota</taxon>
        <taxon>Caudoviricetes</taxon>
        <taxon>Herelleviridae</taxon>
        <taxon>Bastillevirinae</taxon>
        <taxon>Eldridgevirus</taxon>
        <taxon>Eldridgevirus eldridge</taxon>
    </lineage>
</organism>
<evidence type="ECO:0000313" key="1">
    <source>
        <dbReference type="EMBL" id="AMB18729.1"/>
    </source>
</evidence>
<gene>
    <name evidence="1" type="ORF">Eldridge_0149</name>
</gene>